<dbReference type="EMBL" id="VRLW01000003">
    <property type="protein sequence ID" value="KAA1257307.1"/>
    <property type="molecule type" value="Genomic_DNA"/>
</dbReference>
<evidence type="ECO:0000313" key="3">
    <source>
        <dbReference type="Proteomes" id="UP000322699"/>
    </source>
</evidence>
<dbReference type="Proteomes" id="UP000322699">
    <property type="component" value="Unassembled WGS sequence"/>
</dbReference>
<proteinExistence type="predicted"/>
<sequence>MHTVIRLTRGHLLPASRPAGHNRCSTKSALPTTLDQYSSPDCPAGHQPTPESQCSINADVPNALRGTTNACLRLLDLTLLTETCLNDLQLLRSTHGDCHPQGRRPR</sequence>
<evidence type="ECO:0000256" key="1">
    <source>
        <dbReference type="SAM" id="MobiDB-lite"/>
    </source>
</evidence>
<protein>
    <submittedName>
        <fullName evidence="2">Uncharacterized protein</fullName>
    </submittedName>
</protein>
<feature type="compositionally biased region" description="Polar residues" evidence="1">
    <location>
        <begin position="23"/>
        <end position="39"/>
    </location>
</feature>
<gene>
    <name evidence="2" type="ORF">LF1_54560</name>
</gene>
<reference evidence="2 3" key="1">
    <citation type="submission" date="2019-08" db="EMBL/GenBank/DDBJ databases">
        <title>Deep-cultivation of Planctomycetes and their phenomic and genomic characterization uncovers novel biology.</title>
        <authorList>
            <person name="Wiegand S."/>
            <person name="Jogler M."/>
            <person name="Boedeker C."/>
            <person name="Pinto D."/>
            <person name="Vollmers J."/>
            <person name="Rivas-Marin E."/>
            <person name="Kohn T."/>
            <person name="Peeters S.H."/>
            <person name="Heuer A."/>
            <person name="Rast P."/>
            <person name="Oberbeckmann S."/>
            <person name="Bunk B."/>
            <person name="Jeske O."/>
            <person name="Meyerdierks A."/>
            <person name="Storesund J.E."/>
            <person name="Kallscheuer N."/>
            <person name="Luecker S."/>
            <person name="Lage O.M."/>
            <person name="Pohl T."/>
            <person name="Merkel B.J."/>
            <person name="Hornburger P."/>
            <person name="Mueller R.-W."/>
            <person name="Bruemmer F."/>
            <person name="Labrenz M."/>
            <person name="Spormann A.M."/>
            <person name="Op Den Camp H."/>
            <person name="Overmann J."/>
            <person name="Amann R."/>
            <person name="Jetten M.S.M."/>
            <person name="Mascher T."/>
            <person name="Medema M.H."/>
            <person name="Devos D.P."/>
            <person name="Kaster A.-K."/>
            <person name="Ovreas L."/>
            <person name="Rohde M."/>
            <person name="Galperin M.Y."/>
            <person name="Jogler C."/>
        </authorList>
    </citation>
    <scope>NUCLEOTIDE SEQUENCE [LARGE SCALE GENOMIC DNA]</scope>
    <source>
        <strain evidence="2 3">LF1</strain>
    </source>
</reference>
<comment type="caution">
    <text evidence="2">The sequence shown here is derived from an EMBL/GenBank/DDBJ whole genome shotgun (WGS) entry which is preliminary data.</text>
</comment>
<evidence type="ECO:0000313" key="2">
    <source>
        <dbReference type="EMBL" id="KAA1257307.1"/>
    </source>
</evidence>
<name>A0A5B1C886_9BACT</name>
<accession>A0A5B1C886</accession>
<organism evidence="2 3">
    <name type="scientific">Rubripirellula obstinata</name>
    <dbReference type="NCBI Taxonomy" id="406547"/>
    <lineage>
        <taxon>Bacteria</taxon>
        <taxon>Pseudomonadati</taxon>
        <taxon>Planctomycetota</taxon>
        <taxon>Planctomycetia</taxon>
        <taxon>Pirellulales</taxon>
        <taxon>Pirellulaceae</taxon>
        <taxon>Rubripirellula</taxon>
    </lineage>
</organism>
<feature type="region of interest" description="Disordered" evidence="1">
    <location>
        <begin position="1"/>
        <end position="50"/>
    </location>
</feature>
<dbReference type="AlphaFoldDB" id="A0A5B1C886"/>
<keyword evidence="3" id="KW-1185">Reference proteome</keyword>